<dbReference type="AlphaFoldDB" id="A0AA85JWL4"/>
<organism evidence="2 3">
    <name type="scientific">Trichobilharzia regenti</name>
    <name type="common">Nasal bird schistosome</name>
    <dbReference type="NCBI Taxonomy" id="157069"/>
    <lineage>
        <taxon>Eukaryota</taxon>
        <taxon>Metazoa</taxon>
        <taxon>Spiralia</taxon>
        <taxon>Lophotrochozoa</taxon>
        <taxon>Platyhelminthes</taxon>
        <taxon>Trematoda</taxon>
        <taxon>Digenea</taxon>
        <taxon>Strigeidida</taxon>
        <taxon>Schistosomatoidea</taxon>
        <taxon>Schistosomatidae</taxon>
        <taxon>Trichobilharzia</taxon>
    </lineage>
</organism>
<keyword evidence="2" id="KW-1185">Reference proteome</keyword>
<sequence length="756" mass="88281">MGKKRERMEFFVITQIKCNNHIEYSSVSDTAYCHHHHLQFHPNHCKQQRTHHVYDSQNIFHRIYVVFVCVLLISFNVKYIHCRPTSLSLKNDLNAISSSDSISSSTSYITTPLPSFSSTVSLSSIHMPSVSPPISINVKNKSLGVDDLLFHYLDFITMSLNHTNDIKITNVFMRSQRTKRSLSFYMSNLDRSPLFLAPLTQNYTNKRRYLSIHDNGTIKLTNSHRDISAMITVSVIVKWSASMNKEQLLMLLHPRNGSRLILRKFAKNICICMYPNGTVYAERIINQTITDNCEWRLRVSRYGIGFEHESFEGDSNSMSLESPESSLLKQTTGISRRYPTLNVADEESNALASGWTHWLWQPEATWQVYGVQPSLVKAYNKTYSNTPDYQRFISIHTENLNQFVTTADNSIHESNSQNSTSITSSRSTVKVGSQQVVILEAPAYYFRSLHDKENYKHCETLKTKLVHLVQTELVMSFITLDKYRQAFKNLSTIVQKFSLMNKSSSSNYDIINNKPLSSHSIAKLLDQWLMLLDYKWRQTTKQYYKMNSRVNNCSLSFKSSFEINAVGNDSDDKLLVKLHETRLKTKIYYSLFENLQHIIEWTDEQKYHWLQHPRIIKLFHYLHIKCPSLQKLRQASFILRQYLPTYSPEDIRSQNDFHYGLMGKLKTATLRQFLSNDTKMASILIDRAAHLKFEEYYFWPILKRVYNKAVVEHSIFLNSDLRNEIKQMSSNSMCYKLFMKNWKFYKKRDSTNSCLN</sequence>
<evidence type="ECO:0000313" key="2">
    <source>
        <dbReference type="Proteomes" id="UP000050795"/>
    </source>
</evidence>
<reference evidence="3" key="2">
    <citation type="submission" date="2023-11" db="UniProtKB">
        <authorList>
            <consortium name="WormBaseParasite"/>
        </authorList>
    </citation>
    <scope>IDENTIFICATION</scope>
</reference>
<protein>
    <submittedName>
        <fullName evidence="3">Uncharacterized protein</fullName>
    </submittedName>
</protein>
<accession>A0AA85JWL4</accession>
<reference evidence="2" key="1">
    <citation type="submission" date="2022-06" db="EMBL/GenBank/DDBJ databases">
        <authorList>
            <person name="Berger JAMES D."/>
            <person name="Berger JAMES D."/>
        </authorList>
    </citation>
    <scope>NUCLEOTIDE SEQUENCE [LARGE SCALE GENOMIC DNA]</scope>
</reference>
<evidence type="ECO:0000313" key="3">
    <source>
        <dbReference type="WBParaSite" id="TREG1_46820.1"/>
    </source>
</evidence>
<keyword evidence="1" id="KW-0472">Membrane</keyword>
<keyword evidence="1" id="KW-1133">Transmembrane helix</keyword>
<name>A0AA85JWL4_TRIRE</name>
<keyword evidence="1" id="KW-0812">Transmembrane</keyword>
<dbReference type="Proteomes" id="UP000050795">
    <property type="component" value="Unassembled WGS sequence"/>
</dbReference>
<proteinExistence type="predicted"/>
<dbReference type="WBParaSite" id="TREG1_46820.1">
    <property type="protein sequence ID" value="TREG1_46820.1"/>
    <property type="gene ID" value="TREG1_46820"/>
</dbReference>
<feature type="transmembrane region" description="Helical" evidence="1">
    <location>
        <begin position="59"/>
        <end position="80"/>
    </location>
</feature>
<dbReference type="SUPFAM" id="SSF50353">
    <property type="entry name" value="Cytokine"/>
    <property type="match status" value="1"/>
</dbReference>
<evidence type="ECO:0000256" key="1">
    <source>
        <dbReference type="SAM" id="Phobius"/>
    </source>
</evidence>
<dbReference type="InterPro" id="IPR008996">
    <property type="entry name" value="IL1/FGF"/>
</dbReference>